<evidence type="ECO:0000259" key="9">
    <source>
        <dbReference type="Pfam" id="PF02706"/>
    </source>
</evidence>
<comment type="subcellular location">
    <subcellularLocation>
        <location evidence="1">Cell membrane</location>
        <topology evidence="1">Multi-pass membrane protein</topology>
    </subcellularLocation>
</comment>
<dbReference type="RefSeq" id="WP_097122507.1">
    <property type="nucleotide sequence ID" value="NZ_OCND01000006.1"/>
</dbReference>
<feature type="region of interest" description="Disordered" evidence="7">
    <location>
        <begin position="304"/>
        <end position="323"/>
    </location>
</feature>
<dbReference type="PANTHER" id="PTHR32309">
    <property type="entry name" value="TYROSINE-PROTEIN KINASE"/>
    <property type="match status" value="1"/>
</dbReference>
<dbReference type="Pfam" id="PF02706">
    <property type="entry name" value="Wzz"/>
    <property type="match status" value="1"/>
</dbReference>
<feature type="transmembrane region" description="Helical" evidence="8">
    <location>
        <begin position="497"/>
        <end position="517"/>
    </location>
</feature>
<dbReference type="EMBL" id="OCND01000006">
    <property type="protein sequence ID" value="SOD55253.1"/>
    <property type="molecule type" value="Genomic_DNA"/>
</dbReference>
<evidence type="ECO:0000256" key="2">
    <source>
        <dbReference type="ARBA" id="ARBA00022475"/>
    </source>
</evidence>
<feature type="domain" description="Polysaccharide chain length determinant N-terminal" evidence="9">
    <location>
        <begin position="26"/>
        <end position="104"/>
    </location>
</feature>
<evidence type="ECO:0000256" key="1">
    <source>
        <dbReference type="ARBA" id="ARBA00004651"/>
    </source>
</evidence>
<evidence type="ECO:0000313" key="10">
    <source>
        <dbReference type="EMBL" id="SOD55253.1"/>
    </source>
</evidence>
<evidence type="ECO:0000256" key="7">
    <source>
        <dbReference type="SAM" id="MobiDB-lite"/>
    </source>
</evidence>
<feature type="transmembrane region" description="Helical" evidence="8">
    <location>
        <begin position="32"/>
        <end position="53"/>
    </location>
</feature>
<keyword evidence="3 8" id="KW-0812">Transmembrane</keyword>
<reference evidence="10 11" key="1">
    <citation type="submission" date="2017-09" db="EMBL/GenBank/DDBJ databases">
        <authorList>
            <person name="Ehlers B."/>
            <person name="Leendertz F.H."/>
        </authorList>
    </citation>
    <scope>NUCLEOTIDE SEQUENCE [LARGE SCALE GENOMIC DNA]</scope>
    <source>
        <strain evidence="10 11">CGMCC 1.10978</strain>
    </source>
</reference>
<gene>
    <name evidence="10" type="ORF">SAMN06296416_106221</name>
</gene>
<organism evidence="10 11">
    <name type="scientific">Pseudoxanthomonas wuyuanensis</name>
    <dbReference type="NCBI Taxonomy" id="1073196"/>
    <lineage>
        <taxon>Bacteria</taxon>
        <taxon>Pseudomonadati</taxon>
        <taxon>Pseudomonadota</taxon>
        <taxon>Gammaproteobacteria</taxon>
        <taxon>Lysobacterales</taxon>
        <taxon>Lysobacteraceae</taxon>
        <taxon>Pseudoxanthomonas</taxon>
    </lineage>
</organism>
<dbReference type="GO" id="GO:0005886">
    <property type="term" value="C:plasma membrane"/>
    <property type="evidence" value="ECO:0007669"/>
    <property type="project" value="UniProtKB-SubCell"/>
</dbReference>
<evidence type="ECO:0000256" key="3">
    <source>
        <dbReference type="ARBA" id="ARBA00022692"/>
    </source>
</evidence>
<keyword evidence="2" id="KW-1003">Cell membrane</keyword>
<keyword evidence="5 8" id="KW-0472">Membrane</keyword>
<name>A0A286D9E9_9GAMM</name>
<evidence type="ECO:0000256" key="8">
    <source>
        <dbReference type="SAM" id="Phobius"/>
    </source>
</evidence>
<dbReference type="InterPro" id="IPR014345">
    <property type="entry name" value="XrtA_polysacc_chain"/>
</dbReference>
<keyword evidence="11" id="KW-1185">Reference proteome</keyword>
<dbReference type="OrthoDB" id="9795292at2"/>
<evidence type="ECO:0000256" key="6">
    <source>
        <dbReference type="SAM" id="Coils"/>
    </source>
</evidence>
<dbReference type="InterPro" id="IPR050445">
    <property type="entry name" value="Bact_polysacc_biosynth/exp"/>
</dbReference>
<evidence type="ECO:0000313" key="11">
    <source>
        <dbReference type="Proteomes" id="UP000219374"/>
    </source>
</evidence>
<dbReference type="GO" id="GO:0004713">
    <property type="term" value="F:protein tyrosine kinase activity"/>
    <property type="evidence" value="ECO:0007669"/>
    <property type="project" value="TreeGrafter"/>
</dbReference>
<dbReference type="AlphaFoldDB" id="A0A286D9E9"/>
<dbReference type="Proteomes" id="UP000219374">
    <property type="component" value="Unassembled WGS sequence"/>
</dbReference>
<dbReference type="InterPro" id="IPR003856">
    <property type="entry name" value="LPS_length_determ_N"/>
</dbReference>
<keyword evidence="6" id="KW-0175">Coiled coil</keyword>
<feature type="compositionally biased region" description="Basic and acidic residues" evidence="7">
    <location>
        <begin position="304"/>
        <end position="313"/>
    </location>
</feature>
<accession>A0A286D9E9</accession>
<sequence>MNAASAAWAAPEDNRSALTILPVLGNEFRRRAVMLMGIFALLSLIALVVGMLLPKKYTSSTTILVEERNIIAPLMEGRAVATSVVDRASILREVAFSRRVMDEILKTGGWMEGNPTPVEQDKLIEKIIGRTSISNPRANLIQISYSDSDADRAFRVTKRFGDLVIQESLSTKERESSEAYAFIDSQVNQYHEKLTKAEQELEQFRSTNPDARPGIETDVNARIGELRRIIETGRMDLIDMRSQESALHSQLSGESEVTMVQTRAGQFRARLAELHSQRDQLLLTYTDQHPDVVRVQHQIRDLEEDLRREESQPRRSVSPTALDGSAAAFNPLYGELRSKQAEASRRSASTSARITTAEAMLADELARSRRIAASESTLAELTRDYEVNRDLYQDLLKRRENARVSMNLDAEQRGLSFRIQEPAALALRPSGLRVMHVAGAGLVLALLVPLALLVAIVKLDPRVRSPLQIERDAGLPVLGTMPAYLTGRKRRQSLRRYSLAATLFLAVPLIYGLTFTLKLMDML</sequence>
<dbReference type="NCBIfam" id="TIGR03007">
    <property type="entry name" value="pepcterm_ChnLen"/>
    <property type="match status" value="1"/>
</dbReference>
<evidence type="ECO:0000256" key="5">
    <source>
        <dbReference type="ARBA" id="ARBA00023136"/>
    </source>
</evidence>
<dbReference type="PANTHER" id="PTHR32309:SF13">
    <property type="entry name" value="FERRIC ENTEROBACTIN TRANSPORT PROTEIN FEPE"/>
    <property type="match status" value="1"/>
</dbReference>
<keyword evidence="4 8" id="KW-1133">Transmembrane helix</keyword>
<evidence type="ECO:0000256" key="4">
    <source>
        <dbReference type="ARBA" id="ARBA00022989"/>
    </source>
</evidence>
<proteinExistence type="predicted"/>
<protein>
    <submittedName>
        <fullName evidence="10">Polysaccharide chain length determinant protein, PEP-CTERM locus subfamily</fullName>
    </submittedName>
</protein>
<feature type="transmembrane region" description="Helical" evidence="8">
    <location>
        <begin position="434"/>
        <end position="457"/>
    </location>
</feature>
<feature type="coiled-coil region" evidence="6">
    <location>
        <begin position="180"/>
        <end position="207"/>
    </location>
</feature>